<dbReference type="EMBL" id="BARV01038976">
    <property type="protein sequence ID" value="GAI52794.1"/>
    <property type="molecule type" value="Genomic_DNA"/>
</dbReference>
<name>X1RB30_9ZZZZ</name>
<protein>
    <submittedName>
        <fullName evidence="1">Uncharacterized protein</fullName>
    </submittedName>
</protein>
<feature type="non-terminal residue" evidence="1">
    <location>
        <position position="107"/>
    </location>
</feature>
<dbReference type="AlphaFoldDB" id="X1RB30"/>
<gene>
    <name evidence="1" type="ORF">S06H3_59876</name>
</gene>
<sequence>MGNENKPRILIIGSKGHKLAKKCIDWGDYSYISDYDMVIVNTVSLDEKTLKELIKSQPSYLKKLRDQIVEGQIEKGLKLICIAEALIMVESDSKDKKINNYSWCPVI</sequence>
<proteinExistence type="predicted"/>
<organism evidence="1">
    <name type="scientific">marine sediment metagenome</name>
    <dbReference type="NCBI Taxonomy" id="412755"/>
    <lineage>
        <taxon>unclassified sequences</taxon>
        <taxon>metagenomes</taxon>
        <taxon>ecological metagenomes</taxon>
    </lineage>
</organism>
<accession>X1RB30</accession>
<evidence type="ECO:0000313" key="1">
    <source>
        <dbReference type="EMBL" id="GAI52794.1"/>
    </source>
</evidence>
<comment type="caution">
    <text evidence="1">The sequence shown here is derived from an EMBL/GenBank/DDBJ whole genome shotgun (WGS) entry which is preliminary data.</text>
</comment>
<reference evidence="1" key="1">
    <citation type="journal article" date="2014" name="Front. Microbiol.">
        <title>High frequency of phylogenetically diverse reductive dehalogenase-homologous genes in deep subseafloor sedimentary metagenomes.</title>
        <authorList>
            <person name="Kawai M."/>
            <person name="Futagami T."/>
            <person name="Toyoda A."/>
            <person name="Takaki Y."/>
            <person name="Nishi S."/>
            <person name="Hori S."/>
            <person name="Arai W."/>
            <person name="Tsubouchi T."/>
            <person name="Morono Y."/>
            <person name="Uchiyama I."/>
            <person name="Ito T."/>
            <person name="Fujiyama A."/>
            <person name="Inagaki F."/>
            <person name="Takami H."/>
        </authorList>
    </citation>
    <scope>NUCLEOTIDE SEQUENCE</scope>
    <source>
        <strain evidence="1">Expedition CK06-06</strain>
    </source>
</reference>